<dbReference type="InterPro" id="IPR010982">
    <property type="entry name" value="Lambda_DNA-bd_dom_sf"/>
</dbReference>
<protein>
    <submittedName>
        <fullName evidence="2">Transcriptional regulator</fullName>
    </submittedName>
</protein>
<sequence>MATVPAPKELDPSSSLPALYGAKLRKLRVRAGWTQRQLGDKIPIAHSRIAQFELGKETPSRCVSDQMDSLLGADGDLSDLWDHLNRFPPTDAYRKYREYETKAAAMHKYQAHTVPGLLQTEAYAREVMRQALPWCTAEEIDEKVATRLARKSVLTKDVPPLLWAVLDEAVIRRPVGGPSVMRDQLARLLEAAEAPNVEMQVLPFAVGGHAGMGGSVTVLSFANAPDVVYLEGGTLTEMVKDRRSVARHSHRYDRVHAMALPPQASVRWIEKAMEEFGTCEPT</sequence>
<dbReference type="EMBL" id="BMVB01000013">
    <property type="protein sequence ID" value="GHC58680.1"/>
    <property type="molecule type" value="Genomic_DNA"/>
</dbReference>
<evidence type="ECO:0000313" key="3">
    <source>
        <dbReference type="Proteomes" id="UP000646244"/>
    </source>
</evidence>
<evidence type="ECO:0000313" key="2">
    <source>
        <dbReference type="EMBL" id="GHC58680.1"/>
    </source>
</evidence>
<dbReference type="InterPro" id="IPR043917">
    <property type="entry name" value="DUF5753"/>
</dbReference>
<dbReference type="GO" id="GO:0003677">
    <property type="term" value="F:DNA binding"/>
    <property type="evidence" value="ECO:0007669"/>
    <property type="project" value="InterPro"/>
</dbReference>
<feature type="domain" description="HTH cro/C1-type" evidence="1">
    <location>
        <begin position="24"/>
        <end position="80"/>
    </location>
</feature>
<dbReference type="AlphaFoldDB" id="A0A918WMG2"/>
<dbReference type="Pfam" id="PF19054">
    <property type="entry name" value="DUF5753"/>
    <property type="match status" value="1"/>
</dbReference>
<accession>A0A918WMG2</accession>
<organism evidence="2 3">
    <name type="scientific">Streptomyces cinnamoneus</name>
    <name type="common">Streptoverticillium cinnamoneum</name>
    <dbReference type="NCBI Taxonomy" id="53446"/>
    <lineage>
        <taxon>Bacteria</taxon>
        <taxon>Bacillati</taxon>
        <taxon>Actinomycetota</taxon>
        <taxon>Actinomycetes</taxon>
        <taxon>Kitasatosporales</taxon>
        <taxon>Streptomycetaceae</taxon>
        <taxon>Streptomyces</taxon>
        <taxon>Streptomyces cinnamoneus group</taxon>
    </lineage>
</organism>
<dbReference type="Pfam" id="PF13560">
    <property type="entry name" value="HTH_31"/>
    <property type="match status" value="1"/>
</dbReference>
<dbReference type="SMART" id="SM00530">
    <property type="entry name" value="HTH_XRE"/>
    <property type="match status" value="1"/>
</dbReference>
<dbReference type="CDD" id="cd00093">
    <property type="entry name" value="HTH_XRE"/>
    <property type="match status" value="1"/>
</dbReference>
<dbReference type="PROSITE" id="PS50943">
    <property type="entry name" value="HTH_CROC1"/>
    <property type="match status" value="1"/>
</dbReference>
<dbReference type="SUPFAM" id="SSF47413">
    <property type="entry name" value="lambda repressor-like DNA-binding domains"/>
    <property type="match status" value="1"/>
</dbReference>
<gene>
    <name evidence="2" type="ORF">GCM10010507_39260</name>
</gene>
<dbReference type="Proteomes" id="UP000646244">
    <property type="component" value="Unassembled WGS sequence"/>
</dbReference>
<comment type="caution">
    <text evidence="2">The sequence shown here is derived from an EMBL/GenBank/DDBJ whole genome shotgun (WGS) entry which is preliminary data.</text>
</comment>
<dbReference type="InterPro" id="IPR001387">
    <property type="entry name" value="Cro/C1-type_HTH"/>
</dbReference>
<reference evidence="2" key="1">
    <citation type="journal article" date="2014" name="Int. J. Syst. Evol. Microbiol.">
        <title>Complete genome sequence of Corynebacterium casei LMG S-19264T (=DSM 44701T), isolated from a smear-ripened cheese.</title>
        <authorList>
            <consortium name="US DOE Joint Genome Institute (JGI-PGF)"/>
            <person name="Walter F."/>
            <person name="Albersmeier A."/>
            <person name="Kalinowski J."/>
            <person name="Ruckert C."/>
        </authorList>
    </citation>
    <scope>NUCLEOTIDE SEQUENCE</scope>
    <source>
        <strain evidence="2">JCM 4633</strain>
    </source>
</reference>
<dbReference type="Gene3D" id="1.10.260.40">
    <property type="entry name" value="lambda repressor-like DNA-binding domains"/>
    <property type="match status" value="1"/>
</dbReference>
<evidence type="ECO:0000259" key="1">
    <source>
        <dbReference type="PROSITE" id="PS50943"/>
    </source>
</evidence>
<proteinExistence type="predicted"/>
<reference evidence="2" key="2">
    <citation type="submission" date="2020-09" db="EMBL/GenBank/DDBJ databases">
        <authorList>
            <person name="Sun Q."/>
            <person name="Ohkuma M."/>
        </authorList>
    </citation>
    <scope>NUCLEOTIDE SEQUENCE</scope>
    <source>
        <strain evidence="2">JCM 4633</strain>
    </source>
</reference>
<name>A0A918WMG2_STRCJ</name>